<dbReference type="OrthoDB" id="9792678at2"/>
<dbReference type="InterPro" id="IPR021269">
    <property type="entry name" value="DUF2848"/>
</dbReference>
<proteinExistence type="predicted"/>
<dbReference type="RefSeq" id="WP_101642097.1">
    <property type="nucleotide sequence ID" value="NZ_PGUY01000033.1"/>
</dbReference>
<dbReference type="Pfam" id="PF11010">
    <property type="entry name" value="DUF2848"/>
    <property type="match status" value="1"/>
</dbReference>
<keyword evidence="2" id="KW-1185">Reference proteome</keyword>
<name>A0A2N5M689_9BACI</name>
<reference evidence="1 2" key="1">
    <citation type="submission" date="2017-11" db="EMBL/GenBank/DDBJ databases">
        <title>Comparitive Functional Genomics of Dry Heat Resistant strains isolated from the Viking Spacecraft.</title>
        <authorList>
            <person name="Seuylemezian A."/>
            <person name="Cooper K."/>
            <person name="Vaishampayan P."/>
        </authorList>
    </citation>
    <scope>NUCLEOTIDE SEQUENCE [LARGE SCALE GENOMIC DNA]</scope>
    <source>
        <strain evidence="1 2">V1-29</strain>
    </source>
</reference>
<accession>A0A2N5M689</accession>
<evidence type="ECO:0000313" key="2">
    <source>
        <dbReference type="Proteomes" id="UP000234748"/>
    </source>
</evidence>
<dbReference type="AlphaFoldDB" id="A0A2N5M689"/>
<sequence>MEVRIENKDMNWTPDRLVIAGYTAKDQDAARKHIEELKELGVPAPPRIPMLYDLTPSLLTSDSTISVVNNHSSGEVEVVLLNIEGTRYLGLGSDHTDRILEAVSIQKSKQVCPKPISKELWKLDEIEERIGEIELRSWMTINGEEALYQEGKLSSFLSPEELLQIVEERGYNSSNLALFCGTPPLIEGEFIFGEAFRAELFDRNLERKITLSYKVQLLKDAEEE</sequence>
<dbReference type="EMBL" id="PGUY01000033">
    <property type="protein sequence ID" value="PLT29842.1"/>
    <property type="molecule type" value="Genomic_DNA"/>
</dbReference>
<comment type="caution">
    <text evidence="1">The sequence shown here is derived from an EMBL/GenBank/DDBJ whole genome shotgun (WGS) entry which is preliminary data.</text>
</comment>
<evidence type="ECO:0008006" key="3">
    <source>
        <dbReference type="Google" id="ProtNLM"/>
    </source>
</evidence>
<gene>
    <name evidence="1" type="ORF">CUU66_11100</name>
</gene>
<evidence type="ECO:0000313" key="1">
    <source>
        <dbReference type="EMBL" id="PLT29842.1"/>
    </source>
</evidence>
<organism evidence="1 2">
    <name type="scientific">Peribacillus deserti</name>
    <dbReference type="NCBI Taxonomy" id="673318"/>
    <lineage>
        <taxon>Bacteria</taxon>
        <taxon>Bacillati</taxon>
        <taxon>Bacillota</taxon>
        <taxon>Bacilli</taxon>
        <taxon>Bacillales</taxon>
        <taxon>Bacillaceae</taxon>
        <taxon>Peribacillus</taxon>
    </lineage>
</organism>
<protein>
    <recommendedName>
        <fullName evidence="3">DUF2848 domain-containing protein</fullName>
    </recommendedName>
</protein>
<dbReference type="Proteomes" id="UP000234748">
    <property type="component" value="Unassembled WGS sequence"/>
</dbReference>